<proteinExistence type="inferred from homology"/>
<dbReference type="AlphaFoldDB" id="A0A1M4UDW1"/>
<keyword evidence="2 5" id="KW-0489">Methyltransferase</keyword>
<dbReference type="OrthoDB" id="9794400at2"/>
<dbReference type="SUPFAM" id="SSF55315">
    <property type="entry name" value="L30e-like"/>
    <property type="match status" value="1"/>
</dbReference>
<dbReference type="InterPro" id="IPR051259">
    <property type="entry name" value="rRNA_Methyltransferase"/>
</dbReference>
<dbReference type="SUPFAM" id="SSF75217">
    <property type="entry name" value="alpha/beta knot"/>
    <property type="match status" value="1"/>
</dbReference>
<gene>
    <name evidence="5" type="ORF">SAMN02746064_00732</name>
</gene>
<comment type="similarity">
    <text evidence="1">Belongs to the class IV-like SAM-binding methyltransferase superfamily. RNA methyltransferase TrmH family.</text>
</comment>
<evidence type="ECO:0000313" key="5">
    <source>
        <dbReference type="EMBL" id="SHE54874.1"/>
    </source>
</evidence>
<feature type="domain" description="RNA 2-O ribose methyltransferase substrate binding" evidence="4">
    <location>
        <begin position="31"/>
        <end position="106"/>
    </location>
</feature>
<sequence>MLYISSKDNQKLKMLIKLKQKKHRDQFGNFVLEGFKSVELAMENGRTIDSIFMSTTYYRDNLKKYKELAGVASERIYIVEDRLLKASFDTVSPQGIMALCSIEDFTFDKIDYEKAYRVVMLDRVQDPGNLGTIIRTADAAGYDMVVCTRGCADVYSPKAVRATMGSVLNIDILREVNGEEFIAYVKNLGYKIISSSLEGSLNYKDVSVTDKSVLVFGNEGSGIDKTILNESDHLVKIPIYGKAESLNVSVAAGILLYHFSPDY</sequence>
<dbReference type="InterPro" id="IPR001537">
    <property type="entry name" value="SpoU_MeTrfase"/>
</dbReference>
<dbReference type="EMBL" id="FQTU01000003">
    <property type="protein sequence ID" value="SHE54874.1"/>
    <property type="molecule type" value="Genomic_DNA"/>
</dbReference>
<evidence type="ECO:0000256" key="1">
    <source>
        <dbReference type="ARBA" id="ARBA00007228"/>
    </source>
</evidence>
<dbReference type="Pfam" id="PF00588">
    <property type="entry name" value="SpoU_methylase"/>
    <property type="match status" value="1"/>
</dbReference>
<reference evidence="5 6" key="1">
    <citation type="submission" date="2016-11" db="EMBL/GenBank/DDBJ databases">
        <authorList>
            <person name="Jaros S."/>
            <person name="Januszkiewicz K."/>
            <person name="Wedrychowicz H."/>
        </authorList>
    </citation>
    <scope>NUCLEOTIDE SEQUENCE [LARGE SCALE GENOMIC DNA]</scope>
    <source>
        <strain evidence="5 6">DSM 14828</strain>
    </source>
</reference>
<dbReference type="SMART" id="SM00967">
    <property type="entry name" value="SpoU_sub_bind"/>
    <property type="match status" value="1"/>
</dbReference>
<evidence type="ECO:0000256" key="3">
    <source>
        <dbReference type="ARBA" id="ARBA00022679"/>
    </source>
</evidence>
<dbReference type="GO" id="GO:0006396">
    <property type="term" value="P:RNA processing"/>
    <property type="evidence" value="ECO:0007669"/>
    <property type="project" value="InterPro"/>
</dbReference>
<dbReference type="InterPro" id="IPR053888">
    <property type="entry name" value="MRM3-like_sub_bind"/>
</dbReference>
<evidence type="ECO:0000259" key="4">
    <source>
        <dbReference type="SMART" id="SM00967"/>
    </source>
</evidence>
<keyword evidence="3 5" id="KW-0808">Transferase</keyword>
<dbReference type="Pfam" id="PF22435">
    <property type="entry name" value="MRM3-like_sub_bind"/>
    <property type="match status" value="1"/>
</dbReference>
<dbReference type="GO" id="GO:0005737">
    <property type="term" value="C:cytoplasm"/>
    <property type="evidence" value="ECO:0007669"/>
    <property type="project" value="UniProtKB-ARBA"/>
</dbReference>
<protein>
    <submittedName>
        <fullName evidence="5">RNA methyltransferase, TrmH family</fullName>
    </submittedName>
</protein>
<evidence type="ECO:0000313" key="6">
    <source>
        <dbReference type="Proteomes" id="UP000184251"/>
    </source>
</evidence>
<accession>A0A1M4UDW1</accession>
<dbReference type="InterPro" id="IPR029064">
    <property type="entry name" value="Ribosomal_eL30-like_sf"/>
</dbReference>
<dbReference type="PANTHER" id="PTHR43191">
    <property type="entry name" value="RRNA METHYLTRANSFERASE 3"/>
    <property type="match status" value="1"/>
</dbReference>
<dbReference type="PANTHER" id="PTHR43191:SF2">
    <property type="entry name" value="RRNA METHYLTRANSFERASE 3, MITOCHONDRIAL"/>
    <property type="match status" value="1"/>
</dbReference>
<dbReference type="GO" id="GO:0003723">
    <property type="term" value="F:RNA binding"/>
    <property type="evidence" value="ECO:0007669"/>
    <property type="project" value="InterPro"/>
</dbReference>
<dbReference type="InterPro" id="IPR029028">
    <property type="entry name" value="Alpha/beta_knot_MTases"/>
</dbReference>
<dbReference type="RefSeq" id="WP_073269726.1">
    <property type="nucleotide sequence ID" value="NZ_FQTU01000003.1"/>
</dbReference>
<name>A0A1M4UDW1_9FIRM</name>
<dbReference type="Gene3D" id="3.40.1280.10">
    <property type="match status" value="1"/>
</dbReference>
<organism evidence="5 6">
    <name type="scientific">Alkalibacter saccharofermentans DSM 14828</name>
    <dbReference type="NCBI Taxonomy" id="1120975"/>
    <lineage>
        <taxon>Bacteria</taxon>
        <taxon>Bacillati</taxon>
        <taxon>Bacillota</taxon>
        <taxon>Clostridia</taxon>
        <taxon>Eubacteriales</taxon>
        <taxon>Eubacteriaceae</taxon>
        <taxon>Alkalibacter</taxon>
    </lineage>
</organism>
<dbReference type="InterPro" id="IPR013123">
    <property type="entry name" value="SpoU_subst-bd"/>
</dbReference>
<dbReference type="STRING" id="1120975.SAMN02746064_00732"/>
<dbReference type="GO" id="GO:0032259">
    <property type="term" value="P:methylation"/>
    <property type="evidence" value="ECO:0007669"/>
    <property type="project" value="UniProtKB-KW"/>
</dbReference>
<dbReference type="GO" id="GO:0008173">
    <property type="term" value="F:RNA methyltransferase activity"/>
    <property type="evidence" value="ECO:0007669"/>
    <property type="project" value="InterPro"/>
</dbReference>
<dbReference type="CDD" id="cd18095">
    <property type="entry name" value="SpoU-like_rRNA-MTase"/>
    <property type="match status" value="1"/>
</dbReference>
<dbReference type="Gene3D" id="3.30.1330.30">
    <property type="match status" value="1"/>
</dbReference>
<dbReference type="Proteomes" id="UP000184251">
    <property type="component" value="Unassembled WGS sequence"/>
</dbReference>
<evidence type="ECO:0000256" key="2">
    <source>
        <dbReference type="ARBA" id="ARBA00022603"/>
    </source>
</evidence>
<keyword evidence="6" id="KW-1185">Reference proteome</keyword>
<dbReference type="InterPro" id="IPR029026">
    <property type="entry name" value="tRNA_m1G_MTases_N"/>
</dbReference>